<evidence type="ECO:0000256" key="5">
    <source>
        <dbReference type="SAM" id="Phobius"/>
    </source>
</evidence>
<comment type="subcellular location">
    <subcellularLocation>
        <location evidence="1">Endomembrane system</location>
        <topology evidence="1">Multi-pass membrane protein</topology>
    </subcellularLocation>
</comment>
<dbReference type="GO" id="GO:0012505">
    <property type="term" value="C:endomembrane system"/>
    <property type="evidence" value="ECO:0007669"/>
    <property type="project" value="UniProtKB-SubCell"/>
</dbReference>
<dbReference type="RefSeq" id="WP_146601696.1">
    <property type="nucleotide sequence ID" value="NZ_SJPY01000007.1"/>
</dbReference>
<evidence type="ECO:0000256" key="3">
    <source>
        <dbReference type="ARBA" id="ARBA00022989"/>
    </source>
</evidence>
<reference evidence="6 7" key="1">
    <citation type="submission" date="2019-02" db="EMBL/GenBank/DDBJ databases">
        <title>Deep-cultivation of Planctomycetes and their phenomic and genomic characterization uncovers novel biology.</title>
        <authorList>
            <person name="Wiegand S."/>
            <person name="Jogler M."/>
            <person name="Boedeker C."/>
            <person name="Pinto D."/>
            <person name="Vollmers J."/>
            <person name="Rivas-Marin E."/>
            <person name="Kohn T."/>
            <person name="Peeters S.H."/>
            <person name="Heuer A."/>
            <person name="Rast P."/>
            <person name="Oberbeckmann S."/>
            <person name="Bunk B."/>
            <person name="Jeske O."/>
            <person name="Meyerdierks A."/>
            <person name="Storesund J.E."/>
            <person name="Kallscheuer N."/>
            <person name="Luecker S."/>
            <person name="Lage O.M."/>
            <person name="Pohl T."/>
            <person name="Merkel B.J."/>
            <person name="Hornburger P."/>
            <person name="Mueller R.-W."/>
            <person name="Bruemmer F."/>
            <person name="Labrenz M."/>
            <person name="Spormann A.M."/>
            <person name="Op Den Camp H."/>
            <person name="Overmann J."/>
            <person name="Amann R."/>
            <person name="Jetten M.S.M."/>
            <person name="Mascher T."/>
            <person name="Medema M.H."/>
            <person name="Devos D.P."/>
            <person name="Kaster A.-K."/>
            <person name="Ovreas L."/>
            <person name="Rohde M."/>
            <person name="Galperin M.Y."/>
            <person name="Jogler C."/>
        </authorList>
    </citation>
    <scope>NUCLEOTIDE SEQUENCE [LARGE SCALE GENOMIC DNA]</scope>
    <source>
        <strain evidence="6 7">Q31b</strain>
    </source>
</reference>
<dbReference type="EMBL" id="SJPY01000007">
    <property type="protein sequence ID" value="TWU37745.1"/>
    <property type="molecule type" value="Genomic_DNA"/>
</dbReference>
<evidence type="ECO:0000256" key="4">
    <source>
        <dbReference type="ARBA" id="ARBA00023136"/>
    </source>
</evidence>
<evidence type="ECO:0000256" key="1">
    <source>
        <dbReference type="ARBA" id="ARBA00004127"/>
    </source>
</evidence>
<evidence type="ECO:0000313" key="6">
    <source>
        <dbReference type="EMBL" id="TWU37745.1"/>
    </source>
</evidence>
<keyword evidence="4 5" id="KW-0472">Membrane</keyword>
<evidence type="ECO:0000313" key="7">
    <source>
        <dbReference type="Proteomes" id="UP000315471"/>
    </source>
</evidence>
<dbReference type="Pfam" id="PF04191">
    <property type="entry name" value="PEMT"/>
    <property type="match status" value="1"/>
</dbReference>
<feature type="transmembrane region" description="Helical" evidence="5">
    <location>
        <begin position="77"/>
        <end position="97"/>
    </location>
</feature>
<keyword evidence="7" id="KW-1185">Reference proteome</keyword>
<gene>
    <name evidence="6" type="ORF">Q31b_45340</name>
</gene>
<keyword evidence="2 5" id="KW-0812">Transmembrane</keyword>
<comment type="caution">
    <text evidence="6">The sequence shown here is derived from an EMBL/GenBank/DDBJ whole genome shotgun (WGS) entry which is preliminary data.</text>
</comment>
<feature type="transmembrane region" description="Helical" evidence="5">
    <location>
        <begin position="48"/>
        <end position="68"/>
    </location>
</feature>
<accession>A0A5C6DNH7</accession>
<dbReference type="Gene3D" id="1.20.120.1630">
    <property type="match status" value="1"/>
</dbReference>
<sequence length="316" mass="34720">MQPRQIISAYFLLQAIGTAVWWGGLVAYPPSMKWFQPRDWPTETLLSFWLADFILIVAGSVVAANGVWRRCHGAPMVVWMVAAVTWYPTLVCIAISVQTGEAWIASSMMVTMAGLSLAMATIHGNTTQSPATIRVTPMNRRSAVLWTLGQTAIFWGTFLWVLPMGIVEVKRHFGWIGFTHVSQAPLSLGLFLGASCFGLWSGMTMATRGEGTPLPTATAPRLVIAGPYRFVRNPMAVAGIVQGIAVGWYLGSISVIAYSLAGAIVWHVAVRPIEQRDLAERFGESYTSYQKSVGLWLPRLSLCSPSGKCLRLWKRK</sequence>
<keyword evidence="3 5" id="KW-1133">Transmembrane helix</keyword>
<name>A0A5C6DNH7_9BACT</name>
<dbReference type="OrthoDB" id="272002at2"/>
<feature type="transmembrane region" description="Helical" evidence="5">
    <location>
        <begin position="182"/>
        <end position="200"/>
    </location>
</feature>
<dbReference type="InterPro" id="IPR007318">
    <property type="entry name" value="Phopholipid_MeTrfase"/>
</dbReference>
<dbReference type="AlphaFoldDB" id="A0A5C6DNH7"/>
<feature type="transmembrane region" description="Helical" evidence="5">
    <location>
        <begin position="7"/>
        <end position="28"/>
    </location>
</feature>
<evidence type="ECO:0000256" key="2">
    <source>
        <dbReference type="ARBA" id="ARBA00022692"/>
    </source>
</evidence>
<proteinExistence type="predicted"/>
<evidence type="ECO:0008006" key="8">
    <source>
        <dbReference type="Google" id="ProtNLM"/>
    </source>
</evidence>
<feature type="transmembrane region" description="Helical" evidence="5">
    <location>
        <begin position="143"/>
        <end position="162"/>
    </location>
</feature>
<dbReference type="Proteomes" id="UP000315471">
    <property type="component" value="Unassembled WGS sequence"/>
</dbReference>
<organism evidence="6 7">
    <name type="scientific">Novipirellula aureliae</name>
    <dbReference type="NCBI Taxonomy" id="2527966"/>
    <lineage>
        <taxon>Bacteria</taxon>
        <taxon>Pseudomonadati</taxon>
        <taxon>Planctomycetota</taxon>
        <taxon>Planctomycetia</taxon>
        <taxon>Pirellulales</taxon>
        <taxon>Pirellulaceae</taxon>
        <taxon>Novipirellula</taxon>
    </lineage>
</organism>
<protein>
    <recommendedName>
        <fullName evidence="8">Isoprenylcysteine carboxyl methyltransferase (ICMT) family protein</fullName>
    </recommendedName>
</protein>
<feature type="transmembrane region" description="Helical" evidence="5">
    <location>
        <begin position="103"/>
        <end position="122"/>
    </location>
</feature>